<comment type="caution">
    <text evidence="3">The sequence shown here is derived from an EMBL/GenBank/DDBJ whole genome shotgun (WGS) entry which is preliminary data.</text>
</comment>
<dbReference type="AlphaFoldDB" id="A0A4V2PHG9"/>
<evidence type="ECO:0000256" key="1">
    <source>
        <dbReference type="ARBA" id="ARBA00022553"/>
    </source>
</evidence>
<proteinExistence type="predicted"/>
<evidence type="ECO:0000313" key="4">
    <source>
        <dbReference type="Proteomes" id="UP000295560"/>
    </source>
</evidence>
<dbReference type="InterPro" id="IPR008984">
    <property type="entry name" value="SMAD_FHA_dom_sf"/>
</dbReference>
<dbReference type="CDD" id="cd00060">
    <property type="entry name" value="FHA"/>
    <property type="match status" value="1"/>
</dbReference>
<dbReference type="SUPFAM" id="SSF49879">
    <property type="entry name" value="SMAD/FHA domain"/>
    <property type="match status" value="1"/>
</dbReference>
<evidence type="ECO:0000259" key="2">
    <source>
        <dbReference type="PROSITE" id="PS50006"/>
    </source>
</evidence>
<accession>A0A4V2PHG9</accession>
<dbReference type="InterPro" id="IPR000253">
    <property type="entry name" value="FHA_dom"/>
</dbReference>
<gene>
    <name evidence="3" type="ORF">EV378_4699</name>
</gene>
<keyword evidence="1" id="KW-0597">Phosphoprotein</keyword>
<feature type="domain" description="FHA" evidence="2">
    <location>
        <begin position="31"/>
        <end position="82"/>
    </location>
</feature>
<name>A0A4V2PHG9_PSEEN</name>
<dbReference type="RefSeq" id="WP_132429589.1">
    <property type="nucleotide sequence ID" value="NZ_SMFZ01000002.1"/>
</dbReference>
<reference evidence="3 4" key="1">
    <citation type="submission" date="2019-03" db="EMBL/GenBank/DDBJ databases">
        <title>Sequencing the genomes of 1000 actinobacteria strains.</title>
        <authorList>
            <person name="Klenk H.-P."/>
        </authorList>
    </citation>
    <scope>NUCLEOTIDE SEQUENCE [LARGE SCALE GENOMIC DNA]</scope>
    <source>
        <strain evidence="3 4">DSM 44969</strain>
    </source>
</reference>
<sequence>MDADTASVENTLFAQALSGAISVGPKQGRELLFGRNRPEVHVCVGEDDPQVSRQHGTLRFDDGSWWVRNTGRTPIRFPDRRMLFESEDPLPLTSGYTLLFVTGSNGREHALEVRVSGPDRAQKIRPDERTHAPRVWPMDATEHLVLVALARRYLQHEPQPAPQSWRQVAEEMQVVQPAAGWTHRKVEHLVAATRTRLSRAGVTGLMREEWGDPVGNALNESLVQELMRSTTILPTDLALLDDLDTSDEG</sequence>
<dbReference type="Gene3D" id="2.60.200.20">
    <property type="match status" value="1"/>
</dbReference>
<protein>
    <submittedName>
        <fullName evidence="3">FHA domain-containing protein</fullName>
    </submittedName>
</protein>
<dbReference type="EMBL" id="SMFZ01000002">
    <property type="protein sequence ID" value="TCK20736.1"/>
    <property type="molecule type" value="Genomic_DNA"/>
</dbReference>
<dbReference type="PROSITE" id="PS50006">
    <property type="entry name" value="FHA_DOMAIN"/>
    <property type="match status" value="1"/>
</dbReference>
<evidence type="ECO:0000313" key="3">
    <source>
        <dbReference type="EMBL" id="TCK20736.1"/>
    </source>
</evidence>
<dbReference type="Pfam" id="PF00498">
    <property type="entry name" value="FHA"/>
    <property type="match status" value="1"/>
</dbReference>
<organism evidence="3 4">
    <name type="scientific">Pseudonocardia endophytica</name>
    <dbReference type="NCBI Taxonomy" id="401976"/>
    <lineage>
        <taxon>Bacteria</taxon>
        <taxon>Bacillati</taxon>
        <taxon>Actinomycetota</taxon>
        <taxon>Actinomycetes</taxon>
        <taxon>Pseudonocardiales</taxon>
        <taxon>Pseudonocardiaceae</taxon>
        <taxon>Pseudonocardia</taxon>
    </lineage>
</organism>
<dbReference type="OrthoDB" id="4213445at2"/>
<dbReference type="Proteomes" id="UP000295560">
    <property type="component" value="Unassembled WGS sequence"/>
</dbReference>
<keyword evidence="4" id="KW-1185">Reference proteome</keyword>